<dbReference type="Proteomes" id="UP000233551">
    <property type="component" value="Unassembled WGS sequence"/>
</dbReference>
<dbReference type="AlphaFoldDB" id="A0A2I0JT13"/>
<evidence type="ECO:0000313" key="1">
    <source>
        <dbReference type="EMBL" id="PKI59457.1"/>
    </source>
</evidence>
<proteinExistence type="predicted"/>
<sequence length="74" mass="8662">MREAYATRLGSVHLLGDARRTHLRRSRHLPFYDPKVEGWQVTRVSGYESCARLARFDIVKSMNRSSWAKNPKDE</sequence>
<comment type="caution">
    <text evidence="1">The sequence shown here is derived from an EMBL/GenBank/DDBJ whole genome shotgun (WGS) entry which is preliminary data.</text>
</comment>
<accession>A0A2I0JT13</accession>
<gene>
    <name evidence="1" type="ORF">CRG98_020147</name>
</gene>
<keyword evidence="2" id="KW-1185">Reference proteome</keyword>
<protein>
    <submittedName>
        <fullName evidence="1">Uncharacterized protein</fullName>
    </submittedName>
</protein>
<dbReference type="EMBL" id="PGOL01001271">
    <property type="protein sequence ID" value="PKI59457.1"/>
    <property type="molecule type" value="Genomic_DNA"/>
</dbReference>
<evidence type="ECO:0000313" key="2">
    <source>
        <dbReference type="Proteomes" id="UP000233551"/>
    </source>
</evidence>
<name>A0A2I0JT13_PUNGR</name>
<reference evidence="1 2" key="1">
    <citation type="submission" date="2017-11" db="EMBL/GenBank/DDBJ databases">
        <title>De-novo sequencing of pomegranate (Punica granatum L.) genome.</title>
        <authorList>
            <person name="Akparov Z."/>
            <person name="Amiraslanov A."/>
            <person name="Hajiyeva S."/>
            <person name="Abbasov M."/>
            <person name="Kaur K."/>
            <person name="Hamwieh A."/>
            <person name="Solovyev V."/>
            <person name="Salamov A."/>
            <person name="Braich B."/>
            <person name="Kosarev P."/>
            <person name="Mahmoud A."/>
            <person name="Hajiyev E."/>
            <person name="Babayeva S."/>
            <person name="Izzatullayeva V."/>
            <person name="Mammadov A."/>
            <person name="Mammadov A."/>
            <person name="Sharifova S."/>
            <person name="Ojaghi J."/>
            <person name="Eynullazada K."/>
            <person name="Bayramov B."/>
            <person name="Abdulazimova A."/>
            <person name="Shahmuradov I."/>
        </authorList>
    </citation>
    <scope>NUCLEOTIDE SEQUENCE [LARGE SCALE GENOMIC DNA]</scope>
    <source>
        <strain evidence="2">cv. AG2017</strain>
        <tissue evidence="1">Leaf</tissue>
    </source>
</reference>
<organism evidence="1 2">
    <name type="scientific">Punica granatum</name>
    <name type="common">Pomegranate</name>
    <dbReference type="NCBI Taxonomy" id="22663"/>
    <lineage>
        <taxon>Eukaryota</taxon>
        <taxon>Viridiplantae</taxon>
        <taxon>Streptophyta</taxon>
        <taxon>Embryophyta</taxon>
        <taxon>Tracheophyta</taxon>
        <taxon>Spermatophyta</taxon>
        <taxon>Magnoliopsida</taxon>
        <taxon>eudicotyledons</taxon>
        <taxon>Gunneridae</taxon>
        <taxon>Pentapetalae</taxon>
        <taxon>rosids</taxon>
        <taxon>malvids</taxon>
        <taxon>Myrtales</taxon>
        <taxon>Lythraceae</taxon>
        <taxon>Punica</taxon>
    </lineage>
</organism>